<evidence type="ECO:0000313" key="2">
    <source>
        <dbReference type="Proteomes" id="UP000765509"/>
    </source>
</evidence>
<dbReference type="Gene3D" id="3.10.10.10">
    <property type="entry name" value="HIV Type 1 Reverse Transcriptase, subunit A, domain 1"/>
    <property type="match status" value="1"/>
</dbReference>
<dbReference type="InterPro" id="IPR021109">
    <property type="entry name" value="Peptidase_aspartic_dom_sf"/>
</dbReference>
<dbReference type="InterPro" id="IPR043502">
    <property type="entry name" value="DNA/RNA_pol_sf"/>
</dbReference>
<dbReference type="AlphaFoldDB" id="A0A9Q3IKE0"/>
<name>A0A9Q3IKE0_9BASI</name>
<dbReference type="PANTHER" id="PTHR24559:SF444">
    <property type="entry name" value="REVERSE TRANSCRIPTASE DOMAIN-CONTAINING PROTEIN"/>
    <property type="match status" value="1"/>
</dbReference>
<evidence type="ECO:0008006" key="3">
    <source>
        <dbReference type="Google" id="ProtNLM"/>
    </source>
</evidence>
<accession>A0A9Q3IKE0</accession>
<dbReference type="Gene3D" id="3.30.70.270">
    <property type="match status" value="1"/>
</dbReference>
<dbReference type="SUPFAM" id="SSF56672">
    <property type="entry name" value="DNA/RNA polymerases"/>
    <property type="match status" value="1"/>
</dbReference>
<organism evidence="1 2">
    <name type="scientific">Austropuccinia psidii MF-1</name>
    <dbReference type="NCBI Taxonomy" id="1389203"/>
    <lineage>
        <taxon>Eukaryota</taxon>
        <taxon>Fungi</taxon>
        <taxon>Dikarya</taxon>
        <taxon>Basidiomycota</taxon>
        <taxon>Pucciniomycotina</taxon>
        <taxon>Pucciniomycetes</taxon>
        <taxon>Pucciniales</taxon>
        <taxon>Sphaerophragmiaceae</taxon>
        <taxon>Austropuccinia</taxon>
    </lineage>
</organism>
<dbReference type="CDD" id="cd01647">
    <property type="entry name" value="RT_LTR"/>
    <property type="match status" value="1"/>
</dbReference>
<dbReference type="InterPro" id="IPR053134">
    <property type="entry name" value="RNA-dir_DNA_polymerase"/>
</dbReference>
<dbReference type="PANTHER" id="PTHR24559">
    <property type="entry name" value="TRANSPOSON TY3-I GAG-POL POLYPROTEIN"/>
    <property type="match status" value="1"/>
</dbReference>
<evidence type="ECO:0000313" key="1">
    <source>
        <dbReference type="EMBL" id="MBW0544493.1"/>
    </source>
</evidence>
<proteinExistence type="predicted"/>
<protein>
    <recommendedName>
        <fullName evidence="3">Reverse transcriptase domain-containing protein</fullName>
    </recommendedName>
</protein>
<gene>
    <name evidence="1" type="ORF">O181_084208</name>
</gene>
<dbReference type="InterPro" id="IPR043128">
    <property type="entry name" value="Rev_trsase/Diguanyl_cyclase"/>
</dbReference>
<keyword evidence="2" id="KW-1185">Reference proteome</keyword>
<reference evidence="1" key="1">
    <citation type="submission" date="2021-03" db="EMBL/GenBank/DDBJ databases">
        <title>Draft genome sequence of rust myrtle Austropuccinia psidii MF-1, a brazilian biotype.</title>
        <authorList>
            <person name="Quecine M.C."/>
            <person name="Pachon D.M.R."/>
            <person name="Bonatelli M.L."/>
            <person name="Correr F.H."/>
            <person name="Franceschini L.M."/>
            <person name="Leite T.F."/>
            <person name="Margarido G.R.A."/>
            <person name="Almeida C.A."/>
            <person name="Ferrarezi J.A."/>
            <person name="Labate C.A."/>
        </authorList>
    </citation>
    <scope>NUCLEOTIDE SEQUENCE</scope>
    <source>
        <strain evidence="1">MF-1</strain>
    </source>
</reference>
<dbReference type="Proteomes" id="UP000765509">
    <property type="component" value="Unassembled WGS sequence"/>
</dbReference>
<dbReference type="Gene3D" id="2.40.70.10">
    <property type="entry name" value="Acid Proteases"/>
    <property type="match status" value="1"/>
</dbReference>
<dbReference type="EMBL" id="AVOT02049324">
    <property type="protein sequence ID" value="MBW0544493.1"/>
    <property type="molecule type" value="Genomic_DNA"/>
</dbReference>
<comment type="caution">
    <text evidence="1">The sequence shown here is derived from an EMBL/GenBank/DDBJ whole genome shotgun (WGS) entry which is preliminary data.</text>
</comment>
<sequence length="402" mass="45655">MESYGHFPKLSNGQLDLSKIQDAQLIKTKPNRGKVYTAGNSCITEVVIDNKPTKPLLDPGAFCSCVGKSFLKTCVPNFEDQLLPIDGMKFNSASNPMEALGIFETNVIFPHINGNLRITVEFVVMENCSSTHFILGNEYFIMYGIDLHNNKDRDFTIGDNRCQKFAFLPFKRQITVSKVAPVSLELEKLRSEQFNEAEISLHLTDNKELLGAIIGHEADIILNIERPYPPILRRPGYLASPKSRESLETHIKELLDLGVIRKAGHNEEVEITTLVIGAWHNEKSRMVGEFRALKTYTVPDRYPIPKIQIALTQISQAVYITTMDGLKGIHQNVVTPRARKYIRIIVHCGVYEYLRIPFGIKNAFSHFQKIINEIFPEELSEGLLIMYINDIIFCSKTLEEHM</sequence>